<protein>
    <submittedName>
        <fullName evidence="1">Methyltransferase type 11</fullName>
    </submittedName>
</protein>
<name>C7RU40_ACCRE</name>
<dbReference type="Pfam" id="PF13489">
    <property type="entry name" value="Methyltransf_23"/>
    <property type="match status" value="1"/>
</dbReference>
<dbReference type="HOGENOM" id="CLU_1286420_0_0_4"/>
<keyword evidence="1" id="KW-0489">Methyltransferase</keyword>
<reference evidence="1" key="1">
    <citation type="submission" date="2009-08" db="EMBL/GenBank/DDBJ databases">
        <authorList>
            <consortium name="US DOE Joint Genome Institute"/>
            <person name="Lucas S."/>
            <person name="Copeland A."/>
            <person name="Lapidus A."/>
            <person name="Glavina del Rio T."/>
            <person name="Dalin E."/>
            <person name="Tice H."/>
            <person name="Bruce D."/>
            <person name="Barry K."/>
            <person name="Pitluck S."/>
            <person name="Lowry S."/>
            <person name="Larimer F."/>
            <person name="Land M."/>
            <person name="Hauser L."/>
            <person name="Kyrpides N."/>
            <person name="Ivanova N."/>
            <person name="McMahon K.D."/>
            <person name="Hugenholtz P."/>
        </authorList>
    </citation>
    <scope>NUCLEOTIDE SEQUENCE</scope>
    <source>
        <strain evidence="1">UW-1</strain>
    </source>
</reference>
<dbReference type="EMBL" id="CP001715">
    <property type="protein sequence ID" value="ACV36204.1"/>
    <property type="molecule type" value="Genomic_DNA"/>
</dbReference>
<organism evidence="1">
    <name type="scientific">Accumulibacter regalis</name>
    <dbReference type="NCBI Taxonomy" id="522306"/>
    <lineage>
        <taxon>Bacteria</taxon>
        <taxon>Pseudomonadati</taxon>
        <taxon>Pseudomonadota</taxon>
        <taxon>Betaproteobacteria</taxon>
        <taxon>Candidatus Accumulibacter</taxon>
    </lineage>
</organism>
<keyword evidence="1" id="KW-0808">Transferase</keyword>
<accession>C7RU40</accession>
<dbReference type="Gene3D" id="3.40.50.150">
    <property type="entry name" value="Vaccinia Virus protein VP39"/>
    <property type="match status" value="1"/>
</dbReference>
<evidence type="ECO:0000313" key="1">
    <source>
        <dbReference type="EMBL" id="ACV36204.1"/>
    </source>
</evidence>
<gene>
    <name evidence="1" type="ordered locus">CAP2UW1_2925</name>
</gene>
<dbReference type="eggNOG" id="COG2227">
    <property type="taxonomic scope" value="Bacteria"/>
</dbReference>
<sequence length="214" mass="24497">MAVDEPCRICHQSSRDPEQVRVRGATRDVEHESYTVWRCRHCGTLNALEPVDYDRIYANYPVQRQRDDFFSQRLLAKRLKILVAAGLLHEHSVLDYGCGSGLFVRYLVDKGYQCRGYDPYNQQHCDPGVLARRYDVVTCQGVIEHVDEPFELLARLADQVAPGGRLIVGTPYSDNVDIHDVIDQLGVLHQPFHRFVLSRKQAETFSRLPGKRCA</sequence>
<dbReference type="GO" id="GO:0008168">
    <property type="term" value="F:methyltransferase activity"/>
    <property type="evidence" value="ECO:0007669"/>
    <property type="project" value="UniProtKB-KW"/>
</dbReference>
<dbReference type="InterPro" id="IPR029063">
    <property type="entry name" value="SAM-dependent_MTases_sf"/>
</dbReference>
<dbReference type="AlphaFoldDB" id="C7RU40"/>
<dbReference type="GO" id="GO:0032259">
    <property type="term" value="P:methylation"/>
    <property type="evidence" value="ECO:0007669"/>
    <property type="project" value="UniProtKB-KW"/>
</dbReference>
<dbReference type="KEGG" id="app:CAP2UW1_2925"/>
<proteinExistence type="predicted"/>
<reference evidence="1" key="2">
    <citation type="submission" date="2009-09" db="EMBL/GenBank/DDBJ databases">
        <title>Complete sequence of chromosome of Candidatus Accumulibacter phosphatis clade IIA str. UW-1.</title>
        <authorList>
            <consortium name="US DOE Joint Genome Institute"/>
            <person name="Martin H.G."/>
            <person name="Ivanova N."/>
            <person name="Kunin V."/>
            <person name="Warnecke F."/>
            <person name="Barry K."/>
            <person name="He S."/>
            <person name="Salamov A."/>
            <person name="Szeto E."/>
            <person name="Dalin E."/>
            <person name="Pangilinan J.L."/>
            <person name="Lapidus A."/>
            <person name="Lowry S."/>
            <person name="Kyrpides N.C."/>
            <person name="McMahon K.D."/>
            <person name="Hugenholtz P."/>
        </authorList>
    </citation>
    <scope>NUCLEOTIDE SEQUENCE [LARGE SCALE GENOMIC DNA]</scope>
    <source>
        <strain evidence="1">UW-1</strain>
    </source>
</reference>
<dbReference type="SUPFAM" id="SSF53335">
    <property type="entry name" value="S-adenosyl-L-methionine-dependent methyltransferases"/>
    <property type="match status" value="1"/>
</dbReference>